<evidence type="ECO:0000313" key="1">
    <source>
        <dbReference type="EMBL" id="CUQ46358.1"/>
    </source>
</evidence>
<dbReference type="AlphaFoldDB" id="A0A174WP74"/>
<proteinExistence type="predicted"/>
<reference evidence="1 2" key="1">
    <citation type="submission" date="2015-09" db="EMBL/GenBank/DDBJ databases">
        <authorList>
            <consortium name="Pathogen Informatics"/>
        </authorList>
    </citation>
    <scope>NUCLEOTIDE SEQUENCE [LARGE SCALE GENOMIC DNA]</scope>
    <source>
        <strain evidence="1 2">2789STDY5834945</strain>
    </source>
</reference>
<organism evidence="1 2">
    <name type="scientific">Bacteroides thetaiotaomicron</name>
    <dbReference type="NCBI Taxonomy" id="818"/>
    <lineage>
        <taxon>Bacteria</taxon>
        <taxon>Pseudomonadati</taxon>
        <taxon>Bacteroidota</taxon>
        <taxon>Bacteroidia</taxon>
        <taxon>Bacteroidales</taxon>
        <taxon>Bacteroidaceae</taxon>
        <taxon>Bacteroides</taxon>
    </lineage>
</organism>
<accession>A0A174WP74</accession>
<protein>
    <submittedName>
        <fullName evidence="1">Transposase_11 DDE family protein</fullName>
    </submittedName>
</protein>
<dbReference type="Proteomes" id="UP000095541">
    <property type="component" value="Unassembled WGS sequence"/>
</dbReference>
<evidence type="ECO:0000313" key="2">
    <source>
        <dbReference type="Proteomes" id="UP000095541"/>
    </source>
</evidence>
<gene>
    <name evidence="1" type="ORF">ERS852557_04750</name>
</gene>
<dbReference type="EMBL" id="CZBI01000012">
    <property type="protein sequence ID" value="CUQ46358.1"/>
    <property type="molecule type" value="Genomic_DNA"/>
</dbReference>
<sequence length="72" mass="8742">MYICYIYPSSQFYCQRFSNNVFTDQGLLAVYLFCEVCRRYFEIKEIHTFTKEYLLSWFSNLASIKQKAGFNY</sequence>
<name>A0A174WP74_BACT4</name>